<keyword evidence="8" id="KW-1185">Reference proteome</keyword>
<dbReference type="SUPFAM" id="SSF51905">
    <property type="entry name" value="FAD/NAD(P)-binding domain"/>
    <property type="match status" value="1"/>
</dbReference>
<organism evidence="7 8">
    <name type="scientific">Cylindrotheca closterium</name>
    <dbReference type="NCBI Taxonomy" id="2856"/>
    <lineage>
        <taxon>Eukaryota</taxon>
        <taxon>Sar</taxon>
        <taxon>Stramenopiles</taxon>
        <taxon>Ochrophyta</taxon>
        <taxon>Bacillariophyta</taxon>
        <taxon>Bacillariophyceae</taxon>
        <taxon>Bacillariophycidae</taxon>
        <taxon>Bacillariales</taxon>
        <taxon>Bacillariaceae</taxon>
        <taxon>Cylindrotheca</taxon>
    </lineage>
</organism>
<dbReference type="PANTHER" id="PTHR46972:SF1">
    <property type="entry name" value="FAD DEPENDENT OXIDOREDUCTASE DOMAIN-CONTAINING PROTEIN"/>
    <property type="match status" value="1"/>
</dbReference>
<evidence type="ECO:0000256" key="2">
    <source>
        <dbReference type="ARBA" id="ARBA00022827"/>
    </source>
</evidence>
<dbReference type="GO" id="GO:0004497">
    <property type="term" value="F:monooxygenase activity"/>
    <property type="evidence" value="ECO:0007669"/>
    <property type="project" value="UniProtKB-KW"/>
</dbReference>
<dbReference type="PANTHER" id="PTHR46972">
    <property type="entry name" value="MONOOXYGENASE ASQM-RELATED"/>
    <property type="match status" value="1"/>
</dbReference>
<dbReference type="GO" id="GO:0071949">
    <property type="term" value="F:FAD binding"/>
    <property type="evidence" value="ECO:0007669"/>
    <property type="project" value="InterPro"/>
</dbReference>
<evidence type="ECO:0000256" key="1">
    <source>
        <dbReference type="ARBA" id="ARBA00022630"/>
    </source>
</evidence>
<dbReference type="InterPro" id="IPR036188">
    <property type="entry name" value="FAD/NAD-bd_sf"/>
</dbReference>
<evidence type="ECO:0000259" key="6">
    <source>
        <dbReference type="Pfam" id="PF01494"/>
    </source>
</evidence>
<proteinExistence type="predicted"/>
<feature type="region of interest" description="Disordered" evidence="5">
    <location>
        <begin position="1"/>
        <end position="68"/>
    </location>
</feature>
<evidence type="ECO:0000256" key="5">
    <source>
        <dbReference type="SAM" id="MobiDB-lite"/>
    </source>
</evidence>
<comment type="caution">
    <text evidence="7">The sequence shown here is derived from an EMBL/GenBank/DDBJ whole genome shotgun (WGS) entry which is preliminary data.</text>
</comment>
<gene>
    <name evidence="7" type="ORF">CYCCA115_LOCUS19962</name>
</gene>
<sequence length="531" mass="58538">MTKTTCPKCRGEGKIRRPPSKKARLKHQRQMQQEQEQKNKGGDDNDDTPNDSKRVKLTTPPLPPRLEPCKTCNQTGIIDSLELPNVRNDCYPSIAIVGGGLGGLALGIACSHRGIPFQVFERDTSFLMRKQGYGLTLQQASRALAAFGIESLQDGLTSTKHIVHTTDGTPIGEWGLRKWGRDQDKKPPKRQNVHIARQALRRELLDALGGEERVSWGHKLMDMVVKEDEKYTLSFQKNDGSIVQHEADMVVGADGIRSTVRKHLLESTTTSTTEEEGDIVTTTETETTATPLRYLDCLVVLGICSLNLLDKKTTTESELLDGQTVFQTADGSTRIYLMPYSSTAYMWQLSFPMKDEALAKEISNNGPTALKQEALERCRKWHSPIPEILEKTPVDLVSGYPVYDRDLITLDLLRHNGNNDSKKKSAMTLIGDAAHPMSPFKGQGANQALLDAISLARSIVRATHKRGDAKTDIPMALDEYHAEMVERTAVKVQASAEAAQFLHSSVAIQKGNVTRGAAAASSAQQESILKT</sequence>
<accession>A0AAD2JLX8</accession>
<dbReference type="Proteomes" id="UP001295423">
    <property type="component" value="Unassembled WGS sequence"/>
</dbReference>
<feature type="domain" description="FAD-binding" evidence="6">
    <location>
        <begin position="94"/>
        <end position="290"/>
    </location>
</feature>
<dbReference type="AlphaFoldDB" id="A0AAD2JLX8"/>
<protein>
    <recommendedName>
        <fullName evidence="6">FAD-binding domain-containing protein</fullName>
    </recommendedName>
</protein>
<keyword evidence="1" id="KW-0285">Flavoprotein</keyword>
<dbReference type="InterPro" id="IPR002938">
    <property type="entry name" value="FAD-bd"/>
</dbReference>
<keyword evidence="4" id="KW-0503">Monooxygenase</keyword>
<evidence type="ECO:0000256" key="4">
    <source>
        <dbReference type="ARBA" id="ARBA00023033"/>
    </source>
</evidence>
<evidence type="ECO:0000313" key="7">
    <source>
        <dbReference type="EMBL" id="CAJ1963003.1"/>
    </source>
</evidence>
<keyword evidence="3" id="KW-0560">Oxidoreductase</keyword>
<keyword evidence="2" id="KW-0274">FAD</keyword>
<name>A0AAD2JLX8_9STRA</name>
<reference evidence="7" key="1">
    <citation type="submission" date="2023-08" db="EMBL/GenBank/DDBJ databases">
        <authorList>
            <person name="Audoor S."/>
            <person name="Bilcke G."/>
        </authorList>
    </citation>
    <scope>NUCLEOTIDE SEQUENCE</scope>
</reference>
<dbReference type="PRINTS" id="PR00420">
    <property type="entry name" value="RNGMNOXGNASE"/>
</dbReference>
<feature type="domain" description="FAD-binding" evidence="6">
    <location>
        <begin position="427"/>
        <end position="487"/>
    </location>
</feature>
<dbReference type="Gene3D" id="3.50.50.60">
    <property type="entry name" value="FAD/NAD(P)-binding domain"/>
    <property type="match status" value="1"/>
</dbReference>
<dbReference type="Pfam" id="PF01494">
    <property type="entry name" value="FAD_binding_3"/>
    <property type="match status" value="2"/>
</dbReference>
<dbReference type="EMBL" id="CAKOGP040002125">
    <property type="protein sequence ID" value="CAJ1963003.1"/>
    <property type="molecule type" value="Genomic_DNA"/>
</dbReference>
<evidence type="ECO:0000313" key="8">
    <source>
        <dbReference type="Proteomes" id="UP001295423"/>
    </source>
</evidence>
<evidence type="ECO:0000256" key="3">
    <source>
        <dbReference type="ARBA" id="ARBA00023002"/>
    </source>
</evidence>
<feature type="compositionally biased region" description="Basic residues" evidence="5">
    <location>
        <begin position="16"/>
        <end position="29"/>
    </location>
</feature>